<feature type="transmembrane region" description="Helical" evidence="2">
    <location>
        <begin position="235"/>
        <end position="259"/>
    </location>
</feature>
<keyword evidence="4" id="KW-1185">Reference proteome</keyword>
<dbReference type="Pfam" id="PF13347">
    <property type="entry name" value="MFS_2"/>
    <property type="match status" value="1"/>
</dbReference>
<feature type="transmembrane region" description="Helical" evidence="2">
    <location>
        <begin position="265"/>
        <end position="286"/>
    </location>
</feature>
<reference evidence="3 4" key="1">
    <citation type="submission" date="2020-04" db="EMBL/GenBank/DDBJ databases">
        <title>MicrobeNet Type strains.</title>
        <authorList>
            <person name="Nicholson A.C."/>
        </authorList>
    </citation>
    <scope>NUCLEOTIDE SEQUENCE [LARGE SCALE GENOMIC DNA]</scope>
    <source>
        <strain evidence="3 4">DSM 44960</strain>
    </source>
</reference>
<dbReference type="InterPro" id="IPR036259">
    <property type="entry name" value="MFS_trans_sf"/>
</dbReference>
<dbReference type="SUPFAM" id="SSF103473">
    <property type="entry name" value="MFS general substrate transporter"/>
    <property type="match status" value="1"/>
</dbReference>
<comment type="caution">
    <text evidence="3">The sequence shown here is derived from an EMBL/GenBank/DDBJ whole genome shotgun (WGS) entry which is preliminary data.</text>
</comment>
<dbReference type="InterPro" id="IPR039672">
    <property type="entry name" value="MFS_2"/>
</dbReference>
<keyword evidence="2" id="KW-0472">Membrane</keyword>
<sequence>MSFRLPHRIVAGFAAGGLGTGGFSVLPGLVLAYYLTDSLAVSPLLAAVVVVAPKVVDIGLNPVIGARSDADAAATGSRTRLMWLGTVAIVPAFVLMFCVPPSVTPTVGAIWVLVTFTATAIAYSCFQVPYVALPADLTPDHHERTRLVATRIAVVALATLALGAGGPAIRDAVGGSAGYAAMAVTAGAVIATGMSLASATAARPARRQRSVAETDASRGVPPVLAVLREHSRYRIVLVAFIVQTLAGSVMLAGAQYFATYVLGDAAAIVPVFFAYIAPALVVMPLWSLPGRRWGKLRAFMVASILVVGGASVLSAAAVYPGAWVFVAISVAGIGYAGTQTFSYSILPDLIDERSAQTGRDDGGVLSGLWTAGETLGMAVGPGLYLLVLAASGFVASPAGVTVAQSGTALIGVTVGMSVLPAVLVAVSLFFLARVDRVPARSPDSSPVTSPAPTADEYPLFPS</sequence>
<evidence type="ECO:0000313" key="3">
    <source>
        <dbReference type="EMBL" id="NKX86545.1"/>
    </source>
</evidence>
<proteinExistence type="predicted"/>
<feature type="transmembrane region" description="Helical" evidence="2">
    <location>
        <begin position="12"/>
        <end position="34"/>
    </location>
</feature>
<feature type="compositionally biased region" description="Polar residues" evidence="1">
    <location>
        <begin position="442"/>
        <end position="451"/>
    </location>
</feature>
<feature type="region of interest" description="Disordered" evidence="1">
    <location>
        <begin position="438"/>
        <end position="462"/>
    </location>
</feature>
<keyword evidence="2" id="KW-0812">Transmembrane</keyword>
<dbReference type="RefSeq" id="WP_084456944.1">
    <property type="nucleotide sequence ID" value="NZ_JAAXOM010000001.1"/>
</dbReference>
<feature type="transmembrane region" description="Helical" evidence="2">
    <location>
        <begin position="40"/>
        <end position="60"/>
    </location>
</feature>
<feature type="transmembrane region" description="Helical" evidence="2">
    <location>
        <begin position="145"/>
        <end position="165"/>
    </location>
</feature>
<evidence type="ECO:0000313" key="4">
    <source>
        <dbReference type="Proteomes" id="UP000572007"/>
    </source>
</evidence>
<feature type="transmembrane region" description="Helical" evidence="2">
    <location>
        <begin position="177"/>
        <end position="199"/>
    </location>
</feature>
<feature type="transmembrane region" description="Helical" evidence="2">
    <location>
        <begin position="109"/>
        <end position="133"/>
    </location>
</feature>
<dbReference type="AlphaFoldDB" id="A0A846W0M3"/>
<dbReference type="GO" id="GO:0008643">
    <property type="term" value="P:carbohydrate transport"/>
    <property type="evidence" value="ECO:0007669"/>
    <property type="project" value="InterPro"/>
</dbReference>
<feature type="transmembrane region" description="Helical" evidence="2">
    <location>
        <begin position="81"/>
        <end position="103"/>
    </location>
</feature>
<feature type="transmembrane region" description="Helical" evidence="2">
    <location>
        <begin position="323"/>
        <end position="346"/>
    </location>
</feature>
<dbReference type="GO" id="GO:0005886">
    <property type="term" value="C:plasma membrane"/>
    <property type="evidence" value="ECO:0007669"/>
    <property type="project" value="TreeGrafter"/>
</dbReference>
<evidence type="ECO:0000256" key="2">
    <source>
        <dbReference type="SAM" id="Phobius"/>
    </source>
</evidence>
<dbReference type="EMBL" id="JAAXOM010000001">
    <property type="protein sequence ID" value="NKX86545.1"/>
    <property type="molecule type" value="Genomic_DNA"/>
</dbReference>
<organism evidence="3 4">
    <name type="scientific">Nocardia coubleae</name>
    <dbReference type="NCBI Taxonomy" id="356147"/>
    <lineage>
        <taxon>Bacteria</taxon>
        <taxon>Bacillati</taxon>
        <taxon>Actinomycetota</taxon>
        <taxon>Actinomycetes</taxon>
        <taxon>Mycobacteriales</taxon>
        <taxon>Nocardiaceae</taxon>
        <taxon>Nocardia</taxon>
    </lineage>
</organism>
<evidence type="ECO:0000256" key="1">
    <source>
        <dbReference type="SAM" id="MobiDB-lite"/>
    </source>
</evidence>
<feature type="transmembrane region" description="Helical" evidence="2">
    <location>
        <begin position="409"/>
        <end position="432"/>
    </location>
</feature>
<dbReference type="Gene3D" id="1.20.1250.20">
    <property type="entry name" value="MFS general substrate transporter like domains"/>
    <property type="match status" value="2"/>
</dbReference>
<name>A0A846W0M3_9NOCA</name>
<dbReference type="PANTHER" id="PTHR11328:SF24">
    <property type="entry name" value="MAJOR FACILITATOR SUPERFAMILY (MFS) PROFILE DOMAIN-CONTAINING PROTEIN"/>
    <property type="match status" value="1"/>
</dbReference>
<dbReference type="Proteomes" id="UP000572007">
    <property type="component" value="Unassembled WGS sequence"/>
</dbReference>
<gene>
    <name evidence="3" type="ORF">HGA10_04350</name>
</gene>
<feature type="transmembrane region" description="Helical" evidence="2">
    <location>
        <begin position="298"/>
        <end position="317"/>
    </location>
</feature>
<keyword evidence="2" id="KW-1133">Transmembrane helix</keyword>
<dbReference type="GO" id="GO:0015293">
    <property type="term" value="F:symporter activity"/>
    <property type="evidence" value="ECO:0007669"/>
    <property type="project" value="InterPro"/>
</dbReference>
<protein>
    <submittedName>
        <fullName evidence="3">MFS transporter</fullName>
    </submittedName>
</protein>
<dbReference type="PANTHER" id="PTHR11328">
    <property type="entry name" value="MAJOR FACILITATOR SUPERFAMILY DOMAIN-CONTAINING PROTEIN"/>
    <property type="match status" value="1"/>
</dbReference>
<accession>A0A846W0M3</accession>